<dbReference type="InterPro" id="IPR018170">
    <property type="entry name" value="Aldo/ket_reductase_CS"/>
</dbReference>
<reference evidence="2 3" key="1">
    <citation type="submission" date="2015-07" db="EMBL/GenBank/DDBJ databases">
        <title>The genome of Habropoda laboriosa.</title>
        <authorList>
            <person name="Pan H."/>
            <person name="Kapheim K."/>
        </authorList>
    </citation>
    <scope>NUCLEOTIDE SEQUENCE [LARGE SCALE GENOMIC DNA]</scope>
    <source>
        <strain evidence="2">0110345459</strain>
    </source>
</reference>
<dbReference type="PANTHER" id="PTHR11732">
    <property type="entry name" value="ALDO/KETO REDUCTASE"/>
    <property type="match status" value="1"/>
</dbReference>
<dbReference type="InterPro" id="IPR036812">
    <property type="entry name" value="NAD(P)_OxRdtase_dom_sf"/>
</dbReference>
<dbReference type="GO" id="GO:0016491">
    <property type="term" value="F:oxidoreductase activity"/>
    <property type="evidence" value="ECO:0007669"/>
    <property type="project" value="InterPro"/>
</dbReference>
<dbReference type="OrthoDB" id="416253at2759"/>
<accession>A0A0L7QZ95</accession>
<organism evidence="2 3">
    <name type="scientific">Habropoda laboriosa</name>
    <dbReference type="NCBI Taxonomy" id="597456"/>
    <lineage>
        <taxon>Eukaryota</taxon>
        <taxon>Metazoa</taxon>
        <taxon>Ecdysozoa</taxon>
        <taxon>Arthropoda</taxon>
        <taxon>Hexapoda</taxon>
        <taxon>Insecta</taxon>
        <taxon>Pterygota</taxon>
        <taxon>Neoptera</taxon>
        <taxon>Endopterygota</taxon>
        <taxon>Hymenoptera</taxon>
        <taxon>Apocrita</taxon>
        <taxon>Aculeata</taxon>
        <taxon>Apoidea</taxon>
        <taxon>Anthophila</taxon>
        <taxon>Apidae</taxon>
        <taxon>Habropoda</taxon>
    </lineage>
</organism>
<protein>
    <submittedName>
        <fullName evidence="2">1,5-anhydro-D-fructose reductase</fullName>
    </submittedName>
</protein>
<keyword evidence="3" id="KW-1185">Reference proteome</keyword>
<feature type="domain" description="NADP-dependent oxidoreductase" evidence="1">
    <location>
        <begin position="7"/>
        <end position="137"/>
    </location>
</feature>
<dbReference type="PRINTS" id="PR00069">
    <property type="entry name" value="ALDKETRDTASE"/>
</dbReference>
<evidence type="ECO:0000313" key="2">
    <source>
        <dbReference type="EMBL" id="KOC63876.1"/>
    </source>
</evidence>
<gene>
    <name evidence="2" type="ORF">WH47_02197</name>
</gene>
<dbReference type="SUPFAM" id="SSF51430">
    <property type="entry name" value="NAD(P)-linked oxidoreductase"/>
    <property type="match status" value="1"/>
</dbReference>
<dbReference type="Pfam" id="PF00248">
    <property type="entry name" value="Aldo_ket_red"/>
    <property type="match status" value="1"/>
</dbReference>
<proteinExistence type="predicted"/>
<dbReference type="EMBL" id="KQ414683">
    <property type="protein sequence ID" value="KOC63876.1"/>
    <property type="molecule type" value="Genomic_DNA"/>
</dbReference>
<evidence type="ECO:0000259" key="1">
    <source>
        <dbReference type="Pfam" id="PF00248"/>
    </source>
</evidence>
<dbReference type="InterPro" id="IPR020471">
    <property type="entry name" value="AKR"/>
</dbReference>
<name>A0A0L7QZ95_9HYME</name>
<dbReference type="InterPro" id="IPR023210">
    <property type="entry name" value="NADP_OxRdtase_dom"/>
</dbReference>
<dbReference type="STRING" id="597456.A0A0L7QZ95"/>
<feature type="non-terminal residue" evidence="2">
    <location>
        <position position="1"/>
    </location>
</feature>
<dbReference type="Proteomes" id="UP000053825">
    <property type="component" value="Unassembled WGS sequence"/>
</dbReference>
<evidence type="ECO:0000313" key="3">
    <source>
        <dbReference type="Proteomes" id="UP000053825"/>
    </source>
</evidence>
<dbReference type="Gene3D" id="3.20.20.100">
    <property type="entry name" value="NADP-dependent oxidoreductase domain"/>
    <property type="match status" value="1"/>
</dbReference>
<sequence length="141" mass="15804">NVVPVFGLGTWKSKPGEVTQAVKDAIDIGYRHIDCAHVYGNEKEVGGALKAKIAEGVVKRQDFFIRSKLWNTFHKPDLVEPTTLKTTLSNLGLNYLDLYFIHWPMAYKEGSDLFPQNADSTPALSNVDYVDTWKAMELTSV</sequence>
<dbReference type="AlphaFoldDB" id="A0A0L7QZ95"/>
<dbReference type="PROSITE" id="PS00798">
    <property type="entry name" value="ALDOKETO_REDUCTASE_1"/>
    <property type="match status" value="1"/>
</dbReference>